<evidence type="ECO:0000313" key="2">
    <source>
        <dbReference type="EMBL" id="MFC4067171.1"/>
    </source>
</evidence>
<proteinExistence type="predicted"/>
<dbReference type="InterPro" id="IPR050266">
    <property type="entry name" value="AB_hydrolase_sf"/>
</dbReference>
<dbReference type="EMBL" id="JBHSBL010000017">
    <property type="protein sequence ID" value="MFC4067171.1"/>
    <property type="molecule type" value="Genomic_DNA"/>
</dbReference>
<evidence type="ECO:0000313" key="3">
    <source>
        <dbReference type="Proteomes" id="UP001595867"/>
    </source>
</evidence>
<comment type="caution">
    <text evidence="2">The sequence shown here is derived from an EMBL/GenBank/DDBJ whole genome shotgun (WGS) entry which is preliminary data.</text>
</comment>
<accession>A0ABV8IU21</accession>
<keyword evidence="3" id="KW-1185">Reference proteome</keyword>
<dbReference type="RefSeq" id="WP_378068109.1">
    <property type="nucleotide sequence ID" value="NZ_JBHSBL010000017.1"/>
</dbReference>
<dbReference type="InterPro" id="IPR000073">
    <property type="entry name" value="AB_hydrolase_1"/>
</dbReference>
<sequence>MPHATLPAGTIHYRDSGSGRPLVFLHGLLQDGRVWSDVAGRLADQVRCIVPDLPLGAHRTAMDPGADLSITGVADIVADLIEHLDLRDVTLVGNDTGGAVAQVLAACRPEALGSLVLTSCEAFDNVPPAVFRALPAAARLGLLPAVLWALRFRAPRSMPTGYGWLTSGPLPHDLIDDWIAAYYSDPGIRRDARRFVMSLGDRRLLTRLAEPLAAFRKPALILWAGDDRLFPVEHATLLGNLLHDARVEIVEDARTWVMLDQPDHTTAAIRGFLD</sequence>
<reference evidence="3" key="1">
    <citation type="journal article" date="2019" name="Int. J. Syst. Evol. Microbiol.">
        <title>The Global Catalogue of Microorganisms (GCM) 10K type strain sequencing project: providing services to taxonomists for standard genome sequencing and annotation.</title>
        <authorList>
            <consortium name="The Broad Institute Genomics Platform"/>
            <consortium name="The Broad Institute Genome Sequencing Center for Infectious Disease"/>
            <person name="Wu L."/>
            <person name="Ma J."/>
        </authorList>
    </citation>
    <scope>NUCLEOTIDE SEQUENCE [LARGE SCALE GENOMIC DNA]</scope>
    <source>
        <strain evidence="3">TBRC 5832</strain>
    </source>
</reference>
<name>A0ABV8IU21_9ACTN</name>
<dbReference type="Proteomes" id="UP001595867">
    <property type="component" value="Unassembled WGS sequence"/>
</dbReference>
<dbReference type="Pfam" id="PF12697">
    <property type="entry name" value="Abhydrolase_6"/>
    <property type="match status" value="1"/>
</dbReference>
<dbReference type="PANTHER" id="PTHR43798:SF33">
    <property type="entry name" value="HYDROLASE, PUTATIVE (AFU_ORTHOLOGUE AFUA_2G14860)-RELATED"/>
    <property type="match status" value="1"/>
</dbReference>
<feature type="domain" description="AB hydrolase-1" evidence="1">
    <location>
        <begin position="22"/>
        <end position="268"/>
    </location>
</feature>
<organism evidence="2 3">
    <name type="scientific">Actinoplanes subglobosus</name>
    <dbReference type="NCBI Taxonomy" id="1547892"/>
    <lineage>
        <taxon>Bacteria</taxon>
        <taxon>Bacillati</taxon>
        <taxon>Actinomycetota</taxon>
        <taxon>Actinomycetes</taxon>
        <taxon>Micromonosporales</taxon>
        <taxon>Micromonosporaceae</taxon>
        <taxon>Actinoplanes</taxon>
    </lineage>
</organism>
<protein>
    <submittedName>
        <fullName evidence="2">Alpha/beta fold hydrolase</fullName>
    </submittedName>
</protein>
<dbReference type="SUPFAM" id="SSF53474">
    <property type="entry name" value="alpha/beta-Hydrolases"/>
    <property type="match status" value="1"/>
</dbReference>
<gene>
    <name evidence="2" type="ORF">ACFO0C_19740</name>
</gene>
<keyword evidence="2" id="KW-0378">Hydrolase</keyword>
<dbReference type="GO" id="GO:0016787">
    <property type="term" value="F:hydrolase activity"/>
    <property type="evidence" value="ECO:0007669"/>
    <property type="project" value="UniProtKB-KW"/>
</dbReference>
<dbReference type="PRINTS" id="PR00111">
    <property type="entry name" value="ABHYDROLASE"/>
</dbReference>
<dbReference type="PANTHER" id="PTHR43798">
    <property type="entry name" value="MONOACYLGLYCEROL LIPASE"/>
    <property type="match status" value="1"/>
</dbReference>
<evidence type="ECO:0000259" key="1">
    <source>
        <dbReference type="Pfam" id="PF12697"/>
    </source>
</evidence>
<dbReference type="Gene3D" id="3.40.50.1820">
    <property type="entry name" value="alpha/beta hydrolase"/>
    <property type="match status" value="1"/>
</dbReference>
<dbReference type="InterPro" id="IPR029058">
    <property type="entry name" value="AB_hydrolase_fold"/>
</dbReference>